<dbReference type="RefSeq" id="WP_167529530.1">
    <property type="nucleotide sequence ID" value="NZ_BJND01000008.1"/>
</dbReference>
<keyword evidence="3" id="KW-1185">Reference proteome</keyword>
<gene>
    <name evidence="2" type="ORF">SSP24_13470</name>
</gene>
<sequence length="97" mass="10354">MTVDKPTPAAEEAEGVEAPPIPWFGPTLHELVPGAAPGIRPPILRRQVGQALAAARQDPVKQELIRRADRASRGAVGSLVAEMLTPPLPRNDPEELP</sequence>
<evidence type="ECO:0000313" key="2">
    <source>
        <dbReference type="EMBL" id="GEC03692.1"/>
    </source>
</evidence>
<dbReference type="AlphaFoldDB" id="A0A4Y3V923"/>
<name>A0A4Y3V923_9ACTN</name>
<feature type="region of interest" description="Disordered" evidence="1">
    <location>
        <begin position="1"/>
        <end position="22"/>
    </location>
</feature>
<accession>A0A4Y3V923</accession>
<protein>
    <submittedName>
        <fullName evidence="2">Uncharacterized protein</fullName>
    </submittedName>
</protein>
<reference evidence="2 3" key="1">
    <citation type="submission" date="2019-06" db="EMBL/GenBank/DDBJ databases">
        <title>Whole genome shotgun sequence of Streptomyces spinoverrucosus NBRC 14228.</title>
        <authorList>
            <person name="Hosoyama A."/>
            <person name="Uohara A."/>
            <person name="Ohji S."/>
            <person name="Ichikawa N."/>
        </authorList>
    </citation>
    <scope>NUCLEOTIDE SEQUENCE [LARGE SCALE GENOMIC DNA]</scope>
    <source>
        <strain evidence="2 3">NBRC 14228</strain>
    </source>
</reference>
<evidence type="ECO:0000256" key="1">
    <source>
        <dbReference type="SAM" id="MobiDB-lite"/>
    </source>
</evidence>
<dbReference type="Proteomes" id="UP000317881">
    <property type="component" value="Unassembled WGS sequence"/>
</dbReference>
<evidence type="ECO:0000313" key="3">
    <source>
        <dbReference type="Proteomes" id="UP000317881"/>
    </source>
</evidence>
<proteinExistence type="predicted"/>
<comment type="caution">
    <text evidence="2">The sequence shown here is derived from an EMBL/GenBank/DDBJ whole genome shotgun (WGS) entry which is preliminary data.</text>
</comment>
<feature type="compositionally biased region" description="Low complexity" evidence="1">
    <location>
        <begin position="1"/>
        <end position="10"/>
    </location>
</feature>
<organism evidence="2 3">
    <name type="scientific">Streptomyces spinoverrucosus</name>
    <dbReference type="NCBI Taxonomy" id="284043"/>
    <lineage>
        <taxon>Bacteria</taxon>
        <taxon>Bacillati</taxon>
        <taxon>Actinomycetota</taxon>
        <taxon>Actinomycetes</taxon>
        <taxon>Kitasatosporales</taxon>
        <taxon>Streptomycetaceae</taxon>
        <taxon>Streptomyces</taxon>
    </lineage>
</organism>
<dbReference type="EMBL" id="BJND01000008">
    <property type="protein sequence ID" value="GEC03692.1"/>
    <property type="molecule type" value="Genomic_DNA"/>
</dbReference>